<dbReference type="eggNOG" id="COG3391">
    <property type="taxonomic scope" value="Bacteria"/>
</dbReference>
<protein>
    <recommendedName>
        <fullName evidence="4">Big-1 domain-containing protein</fullName>
    </recommendedName>
</protein>
<dbReference type="STRING" id="1379270.GEMMAAP_12755"/>
<dbReference type="InterPro" id="IPR011048">
    <property type="entry name" value="Haem_d1_sf"/>
</dbReference>
<gene>
    <name evidence="2" type="ORF">GEMMAAP_12755</name>
</gene>
<dbReference type="Proteomes" id="UP000076404">
    <property type="component" value="Chromosome"/>
</dbReference>
<feature type="chain" id="PRO_5007506937" description="Big-1 domain-containing protein" evidence="1">
    <location>
        <begin position="30"/>
        <end position="796"/>
    </location>
</feature>
<name>A0A143BK33_9BACT</name>
<dbReference type="KEGG" id="gph:GEMMAAP_12755"/>
<keyword evidence="3" id="KW-1185">Reference proteome</keyword>
<keyword evidence="1" id="KW-0732">Signal</keyword>
<dbReference type="AlphaFoldDB" id="A0A143BK33"/>
<evidence type="ECO:0008006" key="4">
    <source>
        <dbReference type="Google" id="ProtNLM"/>
    </source>
</evidence>
<dbReference type="InterPro" id="IPR015943">
    <property type="entry name" value="WD40/YVTN_repeat-like_dom_sf"/>
</dbReference>
<dbReference type="Gene3D" id="2.130.10.10">
    <property type="entry name" value="YVTN repeat-like/Quinoprotein amine dehydrogenase"/>
    <property type="match status" value="1"/>
</dbReference>
<evidence type="ECO:0000313" key="3">
    <source>
        <dbReference type="Proteomes" id="UP000076404"/>
    </source>
</evidence>
<reference evidence="2 3" key="2">
    <citation type="journal article" date="2016" name="Environ. Microbiol. Rep.">
        <title>Metagenomic evidence for the presence of phototrophic Gemmatimonadetes bacteria in diverse environments.</title>
        <authorList>
            <person name="Zeng Y."/>
            <person name="Baumbach J."/>
            <person name="Barbosa E.G."/>
            <person name="Azevedo V."/>
            <person name="Zhang C."/>
            <person name="Koblizek M."/>
        </authorList>
    </citation>
    <scope>NUCLEOTIDE SEQUENCE [LARGE SCALE GENOMIC DNA]</scope>
    <source>
        <strain evidence="2 3">AP64</strain>
    </source>
</reference>
<accession>A0A143BK33</accession>
<dbReference type="EMBL" id="CP011454">
    <property type="protein sequence ID" value="AMW05437.1"/>
    <property type="molecule type" value="Genomic_DNA"/>
</dbReference>
<organism evidence="2 3">
    <name type="scientific">Gemmatimonas phototrophica</name>
    <dbReference type="NCBI Taxonomy" id="1379270"/>
    <lineage>
        <taxon>Bacteria</taxon>
        <taxon>Pseudomonadati</taxon>
        <taxon>Gemmatimonadota</taxon>
        <taxon>Gemmatimonadia</taxon>
        <taxon>Gemmatimonadales</taxon>
        <taxon>Gemmatimonadaceae</taxon>
        <taxon>Gemmatimonas</taxon>
    </lineage>
</organism>
<dbReference type="OrthoDB" id="9759184at2"/>
<evidence type="ECO:0000313" key="2">
    <source>
        <dbReference type="EMBL" id="AMW05437.1"/>
    </source>
</evidence>
<feature type="signal peptide" evidence="1">
    <location>
        <begin position="1"/>
        <end position="29"/>
    </location>
</feature>
<dbReference type="SUPFAM" id="SSF51004">
    <property type="entry name" value="C-terminal (heme d1) domain of cytochrome cd1-nitrite reductase"/>
    <property type="match status" value="1"/>
</dbReference>
<evidence type="ECO:0000256" key="1">
    <source>
        <dbReference type="SAM" id="SignalP"/>
    </source>
</evidence>
<proteinExistence type="predicted"/>
<sequence length="796" mass="84556">MFSFYSAPRPRLRAGLAALVAAVALGACDGDEVIDPPFADTVKPRVSIAKGNPVADTLLSVTINATDNIGLKRVRLLLAGGITAQYDTVMTSAVTSITMAVNVKVPGNAPIGATVSARTVATDGAGNQSDTALVALTVGNLEPPQAIITSPVANSPVVSGKALVLSLSGKARYKVRTIGYQISGAYSFRDSLTYNSPLRDSLSVLDTLTIPDTVRGATINVTPFVTDSLNQRVLGTTVAYAVQSPANANTIPVVRTGVSPRVEVSDTVFVEATDPVGIATIGYEVRTLTGQLLVADSVTSTGAFSTLVRTFRSRIPVTAFPTPVTVAGFARNANGRRDLARFGSGALRADTVQVVAGYTNPLPGGGQIADALYVPRTDRLYLSNIERNWLEVFNLADSTFRAPIAVGSRPWGISAWPRNRDGVMGDTLLVANSGGTNVSYVNLNAGPTGREVYRYPLPNIMVYSITSTRAANTDQVITQRTIYDFSDRPQYIASTCSGPVSPGSACGDVVIVYSTTPTPGQSTPFPNQGTIRWENLNKKSSHFFFEQAIGQSQNRADTLEIERFAAGGVGADSILLPARQTVTTDNGSYNYSIVVRLDQLAFRDTTFVRNSGNFRRAVFGEGGPVLGSRAMTYDVTRGFETTPPLPVIDRGVSRPVDVSDFIANTFARVQGVGINFDGELNAVKGDSTYLFDNSLRLQGILQSRPSGGGLDFHPLNSGANSTPLRTRLAFVASSEPVIDVFDTYCYRKIATIPIRDPIVGPVRATVRPNGQLVLVGATIRGVTLVALPDNFTTTCQ</sequence>
<dbReference type="RefSeq" id="WP_026849454.1">
    <property type="nucleotide sequence ID" value="NZ_CP011454.1"/>
</dbReference>
<reference evidence="2 3" key="1">
    <citation type="journal article" date="2014" name="Proc. Natl. Acad. Sci. U.S.A.">
        <title>Functional type 2 photosynthetic reaction centers found in the rare bacterial phylum Gemmatimonadetes.</title>
        <authorList>
            <person name="Zeng Y."/>
            <person name="Feng F."/>
            <person name="Medova H."/>
            <person name="Dean J."/>
            <person name="Koblizek M."/>
        </authorList>
    </citation>
    <scope>NUCLEOTIDE SEQUENCE [LARGE SCALE GENOMIC DNA]</scope>
    <source>
        <strain evidence="2 3">AP64</strain>
    </source>
</reference>